<dbReference type="PANTHER" id="PTHR30069">
    <property type="entry name" value="TONB-DEPENDENT OUTER MEMBRANE RECEPTOR"/>
    <property type="match status" value="1"/>
</dbReference>
<evidence type="ECO:0000256" key="2">
    <source>
        <dbReference type="ARBA" id="ARBA00022448"/>
    </source>
</evidence>
<proteinExistence type="inferred from homology"/>
<dbReference type="InterPro" id="IPR039426">
    <property type="entry name" value="TonB-dep_rcpt-like"/>
</dbReference>
<sequence>MLSAIVLPCGAAAAEERDGSDERGLGADGQPIVVTGHALADPEKIATLPVVVLSGDELVHRRGGTIGETLDGLPGIHMDNFGAGASRPVIRGQTIPRIAILNNGADVFDASSASPDHAVVTDPLLLDAIEIQRGPAAIAYGGNAVNGAVNLIDGKIPTQLPAGGLTGSSELRFGRADDEIGGATRVTAGVGQFAVHAEGSFSDRDDYDVPDGYGSDRLRDSFANAHSYAFGASWITGKGYVGLAYTRQEAEYGLPGHSHVNAVCHTHGLDLHCAAHGGYGDPFGSPDDHTAYIDLQSERVDLRAGYTELLPGIEHVRLRGSYTDYAHDEIDGPSLFTLYTNEVWDGRLEFTHKPILGFTGTLGVQYTDGTFTGININDMHKPFTQNGYGFDGSPDYHTENVGLFLSERRRFGPIDLEFALRKDWREISVTPPPFRITLSPQYEALFAGWYGAEWRQMLEDEYVDWFNERNPGAKHDPLSASIGATWNIANGYSLAVSLGHTERAPSVRELYARGNNLATNSYELGLASSNPILEEEGLDAEDVLETSDAINLTFRKTGGLLEFEVGVFHQDIDDYVFARLIEIEAEAGIPHNFLIYTAADASFTGIDGQMSYRFSQNSRVTVFGDYVDTNLKTENDNLPRISPGRLGARYDWGRGPLSANVEYYHTFKQDKVALYETPTEGYGMLNATIAYRFAIESGSELELYARGTNLTDELAFVHTSFVKNQSPLRGRNVVFGLRHTF</sequence>
<feature type="domain" description="TonB-dependent receptor plug" evidence="11">
    <location>
        <begin position="48"/>
        <end position="148"/>
    </location>
</feature>
<evidence type="ECO:0000256" key="8">
    <source>
        <dbReference type="PROSITE-ProRule" id="PRU01360"/>
    </source>
</evidence>
<keyword evidence="6 8" id="KW-0472">Membrane</keyword>
<keyword evidence="4 8" id="KW-0812">Transmembrane</keyword>
<evidence type="ECO:0000259" key="10">
    <source>
        <dbReference type="Pfam" id="PF00593"/>
    </source>
</evidence>
<keyword evidence="3 8" id="KW-1134">Transmembrane beta strand</keyword>
<evidence type="ECO:0000256" key="9">
    <source>
        <dbReference type="RuleBase" id="RU003357"/>
    </source>
</evidence>
<evidence type="ECO:0000259" key="11">
    <source>
        <dbReference type="Pfam" id="PF07715"/>
    </source>
</evidence>
<dbReference type="InterPro" id="IPR000531">
    <property type="entry name" value="Beta-barrel_TonB"/>
</dbReference>
<dbReference type="PANTHER" id="PTHR30069:SF40">
    <property type="entry name" value="TONB-DEPENDENT RECEPTOR NMB0964-RELATED"/>
    <property type="match status" value="1"/>
</dbReference>
<evidence type="ECO:0000256" key="1">
    <source>
        <dbReference type="ARBA" id="ARBA00004571"/>
    </source>
</evidence>
<dbReference type="AlphaFoldDB" id="A0A3T1CG98"/>
<dbReference type="InterPro" id="IPR037066">
    <property type="entry name" value="Plug_dom_sf"/>
</dbReference>
<accession>A0A3T1CG98</accession>
<evidence type="ECO:0000313" key="13">
    <source>
        <dbReference type="Proteomes" id="UP000290057"/>
    </source>
</evidence>
<dbReference type="InterPro" id="IPR036942">
    <property type="entry name" value="Beta-barrel_TonB_sf"/>
</dbReference>
<evidence type="ECO:0000256" key="4">
    <source>
        <dbReference type="ARBA" id="ARBA00022692"/>
    </source>
</evidence>
<dbReference type="Gene3D" id="2.40.170.20">
    <property type="entry name" value="TonB-dependent receptor, beta-barrel domain"/>
    <property type="match status" value="1"/>
</dbReference>
<comment type="similarity">
    <text evidence="8 9">Belongs to the TonB-dependent receptor family.</text>
</comment>
<dbReference type="Pfam" id="PF00593">
    <property type="entry name" value="TonB_dep_Rec_b-barrel"/>
    <property type="match status" value="1"/>
</dbReference>
<keyword evidence="13" id="KW-1185">Reference proteome</keyword>
<comment type="subcellular location">
    <subcellularLocation>
        <location evidence="1 8">Cell outer membrane</location>
        <topology evidence="1 8">Multi-pass membrane protein</topology>
    </subcellularLocation>
</comment>
<keyword evidence="2 8" id="KW-0813">Transport</keyword>
<keyword evidence="5 9" id="KW-0798">TonB box</keyword>
<dbReference type="Proteomes" id="UP000290057">
    <property type="component" value="Chromosome"/>
</dbReference>
<evidence type="ECO:0000256" key="5">
    <source>
        <dbReference type="ARBA" id="ARBA00023077"/>
    </source>
</evidence>
<dbReference type="EMBL" id="AP019389">
    <property type="protein sequence ID" value="BBI19943.1"/>
    <property type="molecule type" value="Genomic_DNA"/>
</dbReference>
<organism evidence="12 13">
    <name type="scientific">Qipengyuania flava</name>
    <dbReference type="NCBI Taxonomy" id="192812"/>
    <lineage>
        <taxon>Bacteria</taxon>
        <taxon>Pseudomonadati</taxon>
        <taxon>Pseudomonadota</taxon>
        <taxon>Alphaproteobacteria</taxon>
        <taxon>Sphingomonadales</taxon>
        <taxon>Erythrobacteraceae</taxon>
        <taxon>Qipengyuania</taxon>
    </lineage>
</organism>
<evidence type="ECO:0000256" key="7">
    <source>
        <dbReference type="ARBA" id="ARBA00023237"/>
    </source>
</evidence>
<name>A0A3T1CG98_9SPHN</name>
<dbReference type="Pfam" id="PF07715">
    <property type="entry name" value="Plug"/>
    <property type="match status" value="1"/>
</dbReference>
<gene>
    <name evidence="12" type="ORF">EKJ_07900</name>
</gene>
<dbReference type="PROSITE" id="PS52016">
    <property type="entry name" value="TONB_DEPENDENT_REC_3"/>
    <property type="match status" value="1"/>
</dbReference>
<reference evidence="12 13" key="1">
    <citation type="submission" date="2019-01" db="EMBL/GenBank/DDBJ databases">
        <title>Complete genome sequence of Erythrobacter flavus KJ5.</title>
        <authorList>
            <person name="Kanesaki Y."/>
            <person name="Brotosudarmo T."/>
            <person name="Moriuchi R."/>
            <person name="Awai K."/>
        </authorList>
    </citation>
    <scope>NUCLEOTIDE SEQUENCE [LARGE SCALE GENOMIC DNA]</scope>
    <source>
        <strain evidence="12 13">KJ5</strain>
    </source>
</reference>
<evidence type="ECO:0000313" key="12">
    <source>
        <dbReference type="EMBL" id="BBI19943.1"/>
    </source>
</evidence>
<protein>
    <submittedName>
        <fullName evidence="12">Outer membrane protein</fullName>
    </submittedName>
</protein>
<evidence type="ECO:0000256" key="6">
    <source>
        <dbReference type="ARBA" id="ARBA00023136"/>
    </source>
</evidence>
<dbReference type="GO" id="GO:0044718">
    <property type="term" value="P:siderophore transmembrane transport"/>
    <property type="evidence" value="ECO:0007669"/>
    <property type="project" value="TreeGrafter"/>
</dbReference>
<dbReference type="GO" id="GO:0015344">
    <property type="term" value="F:siderophore uptake transmembrane transporter activity"/>
    <property type="evidence" value="ECO:0007669"/>
    <property type="project" value="TreeGrafter"/>
</dbReference>
<evidence type="ECO:0000256" key="3">
    <source>
        <dbReference type="ARBA" id="ARBA00022452"/>
    </source>
</evidence>
<feature type="domain" description="TonB-dependent receptor-like beta-barrel" evidence="10">
    <location>
        <begin position="192"/>
        <end position="710"/>
    </location>
</feature>
<dbReference type="SUPFAM" id="SSF56935">
    <property type="entry name" value="Porins"/>
    <property type="match status" value="1"/>
</dbReference>
<dbReference type="Gene3D" id="2.170.130.10">
    <property type="entry name" value="TonB-dependent receptor, plug domain"/>
    <property type="match status" value="1"/>
</dbReference>
<dbReference type="RefSeq" id="WP_130585983.1">
    <property type="nucleotide sequence ID" value="NZ_AP019389.1"/>
</dbReference>
<keyword evidence="7 8" id="KW-0998">Cell outer membrane</keyword>
<dbReference type="InterPro" id="IPR012910">
    <property type="entry name" value="Plug_dom"/>
</dbReference>
<dbReference type="GO" id="GO:0009279">
    <property type="term" value="C:cell outer membrane"/>
    <property type="evidence" value="ECO:0007669"/>
    <property type="project" value="UniProtKB-SubCell"/>
</dbReference>